<evidence type="ECO:0000256" key="10">
    <source>
        <dbReference type="HAMAP-Rule" id="MF_00815"/>
    </source>
</evidence>
<dbReference type="Gene3D" id="3.40.1380.10">
    <property type="match status" value="1"/>
</dbReference>
<evidence type="ECO:0000256" key="4">
    <source>
        <dbReference type="ARBA" id="ARBA00022448"/>
    </source>
</evidence>
<keyword evidence="12" id="KW-1185">Reference proteome</keyword>
<dbReference type="GO" id="GO:0046933">
    <property type="term" value="F:proton-transporting ATP synthase activity, rotational mechanism"/>
    <property type="evidence" value="ECO:0007669"/>
    <property type="project" value="UniProtKB-UniRule"/>
</dbReference>
<evidence type="ECO:0000256" key="3">
    <source>
        <dbReference type="ARBA" id="ARBA00007681"/>
    </source>
</evidence>
<keyword evidence="4 10" id="KW-0813">Transport</keyword>
<dbReference type="GO" id="GO:0045259">
    <property type="term" value="C:proton-transporting ATP synthase complex"/>
    <property type="evidence" value="ECO:0007669"/>
    <property type="project" value="UniProtKB-KW"/>
</dbReference>
<organism evidence="11 12">
    <name type="scientific">Rubricoccus marinus</name>
    <dbReference type="NCBI Taxonomy" id="716817"/>
    <lineage>
        <taxon>Bacteria</taxon>
        <taxon>Pseudomonadati</taxon>
        <taxon>Rhodothermota</taxon>
        <taxon>Rhodothermia</taxon>
        <taxon>Rhodothermales</taxon>
        <taxon>Rubricoccaceae</taxon>
        <taxon>Rubricoccus</taxon>
    </lineage>
</organism>
<name>A0A259TWG9_9BACT</name>
<sequence length="309" mass="34649">MASLRDIRTRIGGVKNTQQITRAMKMVAAAKLRKAQERIFTTRPYAFKIREMIGHLRQRLDPLAHPFFQPREEVNSVLLIVVTSDRGLAGAFNTNLLKVAETRIREDYAGLGQENIHVLAVGRKGHEYFGNRGYDLVGDFRGAFNDLRFPIAGEVLDVAIEGWKDGRWDLVEVVYNEFQNTISQNRIAEQLLPIPQEAFFTPVMENAEDVASGGDEGGEVEYIFEPSAEALLERLVPEYMQYQLWRAMLESNAAEQGARMVAMENATTNAGELLKDLRLTYNRARQAAITTEIIEISSGAEALRQATGG</sequence>
<evidence type="ECO:0000256" key="1">
    <source>
        <dbReference type="ARBA" id="ARBA00003456"/>
    </source>
</evidence>
<dbReference type="PRINTS" id="PR00126">
    <property type="entry name" value="ATPASEGAMMA"/>
</dbReference>
<dbReference type="EMBL" id="MQWB01000001">
    <property type="protein sequence ID" value="OZC01888.1"/>
    <property type="molecule type" value="Genomic_DNA"/>
</dbReference>
<comment type="similarity">
    <text evidence="3 10">Belongs to the ATPase gamma chain family.</text>
</comment>
<dbReference type="OrthoDB" id="9812769at2"/>
<dbReference type="FunCoup" id="A0A259TWG9">
    <property type="interactions" value="410"/>
</dbReference>
<dbReference type="RefSeq" id="WP_094545511.1">
    <property type="nucleotide sequence ID" value="NZ_MQWB01000001.1"/>
</dbReference>
<proteinExistence type="inferred from homology"/>
<evidence type="ECO:0000256" key="2">
    <source>
        <dbReference type="ARBA" id="ARBA00004170"/>
    </source>
</evidence>
<comment type="caution">
    <text evidence="11">The sequence shown here is derived from an EMBL/GenBank/DDBJ whole genome shotgun (WGS) entry which is preliminary data.</text>
</comment>
<keyword evidence="7 10" id="KW-0472">Membrane</keyword>
<dbReference type="GO" id="GO:0005886">
    <property type="term" value="C:plasma membrane"/>
    <property type="evidence" value="ECO:0007669"/>
    <property type="project" value="UniProtKB-SubCell"/>
</dbReference>
<keyword evidence="6 10" id="KW-0406">Ion transport</keyword>
<dbReference type="GO" id="GO:0005524">
    <property type="term" value="F:ATP binding"/>
    <property type="evidence" value="ECO:0007669"/>
    <property type="project" value="UniProtKB-UniRule"/>
</dbReference>
<dbReference type="PANTHER" id="PTHR11693:SF22">
    <property type="entry name" value="ATP SYNTHASE SUBUNIT GAMMA, MITOCHONDRIAL"/>
    <property type="match status" value="1"/>
</dbReference>
<evidence type="ECO:0000256" key="8">
    <source>
        <dbReference type="ARBA" id="ARBA00023196"/>
    </source>
</evidence>
<keyword evidence="10" id="KW-1003">Cell membrane</keyword>
<evidence type="ECO:0000256" key="7">
    <source>
        <dbReference type="ARBA" id="ARBA00023136"/>
    </source>
</evidence>
<evidence type="ECO:0000313" key="11">
    <source>
        <dbReference type="EMBL" id="OZC01888.1"/>
    </source>
</evidence>
<dbReference type="HAMAP" id="MF_00815">
    <property type="entry name" value="ATP_synth_gamma_bact"/>
    <property type="match status" value="1"/>
</dbReference>
<dbReference type="InterPro" id="IPR035968">
    <property type="entry name" value="ATP_synth_F1_ATPase_gsu"/>
</dbReference>
<dbReference type="Pfam" id="PF00231">
    <property type="entry name" value="ATP-synt"/>
    <property type="match status" value="1"/>
</dbReference>
<dbReference type="GO" id="GO:0042777">
    <property type="term" value="P:proton motive force-driven plasma membrane ATP synthesis"/>
    <property type="evidence" value="ECO:0007669"/>
    <property type="project" value="UniProtKB-UniRule"/>
</dbReference>
<keyword evidence="8 10" id="KW-0139">CF(1)</keyword>
<dbReference type="InParanoid" id="A0A259TWG9"/>
<reference evidence="11 12" key="1">
    <citation type="submission" date="2016-11" db="EMBL/GenBank/DDBJ databases">
        <title>Study of marine rhodopsin-containing bacteria.</title>
        <authorList>
            <person name="Yoshizawa S."/>
            <person name="Kumagai Y."/>
            <person name="Kogure K."/>
        </authorList>
    </citation>
    <scope>NUCLEOTIDE SEQUENCE [LARGE SCALE GENOMIC DNA]</scope>
    <source>
        <strain evidence="11 12">SG-29</strain>
    </source>
</reference>
<comment type="function">
    <text evidence="1 10">Produces ATP from ADP in the presence of a proton gradient across the membrane. The gamma chain is believed to be important in regulating ATPase activity and the flow of protons through the CF(0) complex.</text>
</comment>
<comment type="subunit">
    <text evidence="10">F-type ATPases have 2 components, CF(1) - the catalytic core - and CF(0) - the membrane proton channel. CF(1) has five subunits: alpha(3), beta(3), gamma(1), delta(1), epsilon(1). CF(0) has three main subunits: a, b and c.</text>
</comment>
<dbReference type="Gene3D" id="1.10.287.80">
    <property type="entry name" value="ATP synthase, gamma subunit, helix hairpin domain"/>
    <property type="match status" value="2"/>
</dbReference>
<gene>
    <name evidence="10" type="primary">atpG</name>
    <name evidence="11" type="ORF">BSZ36_02120</name>
</gene>
<protein>
    <recommendedName>
        <fullName evidence="10">ATP synthase gamma chain</fullName>
    </recommendedName>
    <alternativeName>
        <fullName evidence="10">ATP synthase F1 sector gamma subunit</fullName>
    </alternativeName>
    <alternativeName>
        <fullName evidence="10">F-ATPase gamma subunit</fullName>
    </alternativeName>
</protein>
<keyword evidence="9 10" id="KW-0066">ATP synthesis</keyword>
<evidence type="ECO:0000256" key="5">
    <source>
        <dbReference type="ARBA" id="ARBA00022781"/>
    </source>
</evidence>
<evidence type="ECO:0000256" key="9">
    <source>
        <dbReference type="ARBA" id="ARBA00023310"/>
    </source>
</evidence>
<evidence type="ECO:0000256" key="6">
    <source>
        <dbReference type="ARBA" id="ARBA00023065"/>
    </source>
</evidence>
<accession>A0A259TWG9</accession>
<dbReference type="CDD" id="cd12151">
    <property type="entry name" value="F1-ATPase_gamma"/>
    <property type="match status" value="1"/>
</dbReference>
<dbReference type="PROSITE" id="PS00153">
    <property type="entry name" value="ATPASE_GAMMA"/>
    <property type="match status" value="1"/>
</dbReference>
<dbReference type="AlphaFoldDB" id="A0A259TWG9"/>
<dbReference type="PANTHER" id="PTHR11693">
    <property type="entry name" value="ATP SYNTHASE GAMMA CHAIN"/>
    <property type="match status" value="1"/>
</dbReference>
<evidence type="ECO:0000313" key="12">
    <source>
        <dbReference type="Proteomes" id="UP000216446"/>
    </source>
</evidence>
<dbReference type="NCBIfam" id="TIGR01146">
    <property type="entry name" value="ATPsyn_F1gamma"/>
    <property type="match status" value="1"/>
</dbReference>
<dbReference type="InterPro" id="IPR023632">
    <property type="entry name" value="ATP_synth_F1_gsu_CS"/>
</dbReference>
<keyword evidence="5 10" id="KW-0375">Hydrogen ion transport</keyword>
<dbReference type="Proteomes" id="UP000216446">
    <property type="component" value="Unassembled WGS sequence"/>
</dbReference>
<comment type="subcellular location">
    <subcellularLocation>
        <location evidence="10">Cell membrane</location>
        <topology evidence="10">Peripheral membrane protein</topology>
    </subcellularLocation>
    <subcellularLocation>
        <location evidence="2">Membrane</location>
        <topology evidence="2">Peripheral membrane protein</topology>
    </subcellularLocation>
</comment>
<dbReference type="InterPro" id="IPR000131">
    <property type="entry name" value="ATP_synth_F1_gsu"/>
</dbReference>
<dbReference type="SUPFAM" id="SSF52943">
    <property type="entry name" value="ATP synthase (F1-ATPase), gamma subunit"/>
    <property type="match status" value="1"/>
</dbReference>